<accession>A0A9P7XPU3</accession>
<dbReference type="EMBL" id="JAHRHY010000014">
    <property type="protein sequence ID" value="KAG9064443.1"/>
    <property type="molecule type" value="Genomic_DNA"/>
</dbReference>
<dbReference type="Proteomes" id="UP000707451">
    <property type="component" value="Unassembled WGS sequence"/>
</dbReference>
<keyword evidence="3" id="KW-1185">Reference proteome</keyword>
<feature type="compositionally biased region" description="Acidic residues" evidence="1">
    <location>
        <begin position="58"/>
        <end position="114"/>
    </location>
</feature>
<comment type="caution">
    <text evidence="2">The sequence shown here is derived from an EMBL/GenBank/DDBJ whole genome shotgun (WGS) entry which is preliminary data.</text>
</comment>
<feature type="region of interest" description="Disordered" evidence="1">
    <location>
        <begin position="58"/>
        <end position="150"/>
    </location>
</feature>
<protein>
    <submittedName>
        <fullName evidence="2">Uncharacterized protein</fullName>
    </submittedName>
</protein>
<dbReference type="AlphaFoldDB" id="A0A9P7XPU3"/>
<proteinExistence type="predicted"/>
<gene>
    <name evidence="2" type="ORF">KI688_003633</name>
</gene>
<name>A0A9P7XPU3_9FUNG</name>
<reference evidence="2" key="1">
    <citation type="submission" date="2021-06" db="EMBL/GenBank/DDBJ databases">
        <title>Genome Sequence of Mortierella hyaline Strain SCG-10, a Cold-Adapted, Nitrate-Reducing Fungus Isolated from Soil in Minnesota, USA.</title>
        <authorList>
            <person name="Aldossari N."/>
        </authorList>
    </citation>
    <scope>NUCLEOTIDE SEQUENCE</scope>
    <source>
        <strain evidence="2">SCG-10</strain>
    </source>
</reference>
<organism evidence="2 3">
    <name type="scientific">Linnemannia hyalina</name>
    <dbReference type="NCBI Taxonomy" id="64524"/>
    <lineage>
        <taxon>Eukaryota</taxon>
        <taxon>Fungi</taxon>
        <taxon>Fungi incertae sedis</taxon>
        <taxon>Mucoromycota</taxon>
        <taxon>Mortierellomycotina</taxon>
        <taxon>Mortierellomycetes</taxon>
        <taxon>Mortierellales</taxon>
        <taxon>Mortierellaceae</taxon>
        <taxon>Linnemannia</taxon>
    </lineage>
</organism>
<evidence type="ECO:0000313" key="3">
    <source>
        <dbReference type="Proteomes" id="UP000707451"/>
    </source>
</evidence>
<sequence>MSHHDVFYHHTTRQVNYLPSSLPDVVVSYDEPPPVDLPAIQLQLDALIIAADQEYNDVEQEEAAVEPEEAAEEAAVEPEEAAEEAAVEPEEAAEEAAVEPEEDDDTVLELEDAEQGNPLAENGDDDGDDGDDGAVVNHADSAETQESELD</sequence>
<feature type="compositionally biased region" description="Acidic residues" evidence="1">
    <location>
        <begin position="122"/>
        <end position="132"/>
    </location>
</feature>
<dbReference type="OrthoDB" id="2442894at2759"/>
<evidence type="ECO:0000313" key="2">
    <source>
        <dbReference type="EMBL" id="KAG9064443.1"/>
    </source>
</evidence>
<evidence type="ECO:0000256" key="1">
    <source>
        <dbReference type="SAM" id="MobiDB-lite"/>
    </source>
</evidence>